<name>A0A1S8T8N3_9CLOT</name>
<dbReference type="EMBL" id="LZZM01000206">
    <property type="protein sequence ID" value="OOM73989.1"/>
    <property type="molecule type" value="Genomic_DNA"/>
</dbReference>
<reference evidence="2 3" key="1">
    <citation type="submission" date="2016-05" db="EMBL/GenBank/DDBJ databases">
        <title>Microbial solvent formation.</title>
        <authorList>
            <person name="Poehlein A."/>
            <person name="Montoya Solano J.D."/>
            <person name="Flitsch S."/>
            <person name="Krabben P."/>
            <person name="Duerre P."/>
            <person name="Daniel R."/>
        </authorList>
    </citation>
    <scope>NUCLEOTIDE SEQUENCE [LARGE SCALE GENOMIC DNA]</scope>
    <source>
        <strain evidence="2 3">DSM 2619</strain>
    </source>
</reference>
<evidence type="ECO:0000313" key="2">
    <source>
        <dbReference type="EMBL" id="OOM73989.1"/>
    </source>
</evidence>
<feature type="transmembrane region" description="Helical" evidence="1">
    <location>
        <begin position="6"/>
        <end position="25"/>
    </location>
</feature>
<comment type="caution">
    <text evidence="2">The sequence shown here is derived from an EMBL/GenBank/DDBJ whole genome shotgun (WGS) entry which is preliminary data.</text>
</comment>
<accession>A0A1S8T8N3</accession>
<keyword evidence="1" id="KW-0812">Transmembrane</keyword>
<protein>
    <submittedName>
        <fullName evidence="2">Uncharacterized protein</fullName>
    </submittedName>
</protein>
<sequence length="80" mass="9605">MLNFYLISIGLFYLSLMIFCIRYFVNKNKITLKKNEEKWFGLIMAIVISFLPVINICIAVYWIYASVLMDYEKYINIMNK</sequence>
<evidence type="ECO:0000256" key="1">
    <source>
        <dbReference type="SAM" id="Phobius"/>
    </source>
</evidence>
<keyword evidence="1" id="KW-0472">Membrane</keyword>
<feature type="transmembrane region" description="Helical" evidence="1">
    <location>
        <begin position="39"/>
        <end position="64"/>
    </location>
</feature>
<keyword evidence="3" id="KW-1185">Reference proteome</keyword>
<proteinExistence type="predicted"/>
<keyword evidence="1" id="KW-1133">Transmembrane helix</keyword>
<dbReference type="AlphaFoldDB" id="A0A1S8T8N3"/>
<evidence type="ECO:0000313" key="3">
    <source>
        <dbReference type="Proteomes" id="UP000190890"/>
    </source>
</evidence>
<organism evidence="2 3">
    <name type="scientific">Clostridium puniceum</name>
    <dbReference type="NCBI Taxonomy" id="29367"/>
    <lineage>
        <taxon>Bacteria</taxon>
        <taxon>Bacillati</taxon>
        <taxon>Bacillota</taxon>
        <taxon>Clostridia</taxon>
        <taxon>Eubacteriales</taxon>
        <taxon>Clostridiaceae</taxon>
        <taxon>Clostridium</taxon>
    </lineage>
</organism>
<dbReference type="STRING" id="29367.CLPUN_42270"/>
<gene>
    <name evidence="2" type="ORF">CLPUN_42270</name>
</gene>
<dbReference type="Proteomes" id="UP000190890">
    <property type="component" value="Unassembled WGS sequence"/>
</dbReference>
<dbReference type="RefSeq" id="WP_077849174.1">
    <property type="nucleotide sequence ID" value="NZ_LZZM01000206.1"/>
</dbReference>